<sequence length="446" mass="47652">MRRAAATLAVLGCVLGLGVSGTGVPGTAATAGKAQERPEPDGEAIWRGLQQDPVHVMPGAQARFDDATIRQQRRSADAEVAGAVYIVVAPIGRSGISIRNALDDHLGEQDELITVGGLQVGTDWFEFAGGRYYGDGPEGDWSNAVNRRHARRVMTTYDVTAPLVDVLRMARRADPADPAPPPAREPAPRATVDRLATDLERDRIADGMSTDGIGHGDIERPPYDAEEFGRFRIAYLPPARPGQAVDDPLPALSRRFPEDTVVVVRGLWVDAAGPGDRDAVDTALQYARDNRNDDLLWLGRPASAVGDFYERIGQIRRGTLDPRGVPVKPPSADETGGVVGPWAFAATGVVIASVSAGAWWWRRRRRQESEARAFRLASAELTAELARVAAAITVADGRDGPGPGRAAAAERYATAVGLAEQATTDAELAVALDVAGEARRMLEDVR</sequence>
<proteinExistence type="predicted"/>
<evidence type="ECO:0008006" key="4">
    <source>
        <dbReference type="Google" id="ProtNLM"/>
    </source>
</evidence>
<keyword evidence="1" id="KW-1133">Transmembrane helix</keyword>
<gene>
    <name evidence="2" type="ORF">ACFWGY_12405</name>
</gene>
<keyword evidence="1" id="KW-0812">Transmembrane</keyword>
<keyword evidence="1" id="KW-0472">Membrane</keyword>
<organism evidence="2 3">
    <name type="scientific">Prauserella salsuginis</name>
    <dbReference type="NCBI Taxonomy" id="387889"/>
    <lineage>
        <taxon>Bacteria</taxon>
        <taxon>Bacillati</taxon>
        <taxon>Actinomycetota</taxon>
        <taxon>Actinomycetes</taxon>
        <taxon>Pseudonocardiales</taxon>
        <taxon>Pseudonocardiaceae</taxon>
        <taxon>Prauserella</taxon>
        <taxon>Prauserella salsuginis group</taxon>
    </lineage>
</organism>
<evidence type="ECO:0000313" key="3">
    <source>
        <dbReference type="Proteomes" id="UP001598673"/>
    </source>
</evidence>
<dbReference type="Proteomes" id="UP001598673">
    <property type="component" value="Unassembled WGS sequence"/>
</dbReference>
<feature type="transmembrane region" description="Helical" evidence="1">
    <location>
        <begin position="339"/>
        <end position="361"/>
    </location>
</feature>
<keyword evidence="3" id="KW-1185">Reference proteome</keyword>
<reference evidence="2 3" key="1">
    <citation type="submission" date="2024-09" db="EMBL/GenBank/DDBJ databases">
        <title>The Natural Products Discovery Center: Release of the First 8490 Sequenced Strains for Exploring Actinobacteria Biosynthetic Diversity.</title>
        <authorList>
            <person name="Kalkreuter E."/>
            <person name="Kautsar S.A."/>
            <person name="Yang D."/>
            <person name="Bader C.D."/>
            <person name="Teijaro C.N."/>
            <person name="Fluegel L."/>
            <person name="Davis C.M."/>
            <person name="Simpson J.R."/>
            <person name="Lauterbach L."/>
            <person name="Steele A.D."/>
            <person name="Gui C."/>
            <person name="Meng S."/>
            <person name="Li G."/>
            <person name="Viehrig K."/>
            <person name="Ye F."/>
            <person name="Su P."/>
            <person name="Kiefer A.F."/>
            <person name="Nichols A."/>
            <person name="Cepeda A.J."/>
            <person name="Yan W."/>
            <person name="Fan B."/>
            <person name="Jiang Y."/>
            <person name="Adhikari A."/>
            <person name="Zheng C.-J."/>
            <person name="Schuster L."/>
            <person name="Cowan T.M."/>
            <person name="Smanski M.J."/>
            <person name="Chevrette M.G."/>
            <person name="De Carvalho L.P.S."/>
            <person name="Shen B."/>
        </authorList>
    </citation>
    <scope>NUCLEOTIDE SEQUENCE [LARGE SCALE GENOMIC DNA]</scope>
    <source>
        <strain evidence="2 3">NPDC060353</strain>
    </source>
</reference>
<name>A0ABW6G4M9_9PSEU</name>
<protein>
    <recommendedName>
        <fullName evidence="4">DUF4350 domain-containing protein</fullName>
    </recommendedName>
</protein>
<comment type="caution">
    <text evidence="2">The sequence shown here is derived from an EMBL/GenBank/DDBJ whole genome shotgun (WGS) entry which is preliminary data.</text>
</comment>
<accession>A0ABW6G4M9</accession>
<dbReference type="EMBL" id="JBHXCV010000006">
    <property type="protein sequence ID" value="MFD6794133.1"/>
    <property type="molecule type" value="Genomic_DNA"/>
</dbReference>
<evidence type="ECO:0000313" key="2">
    <source>
        <dbReference type="EMBL" id="MFD6794133.1"/>
    </source>
</evidence>
<dbReference type="RefSeq" id="WP_258935727.1">
    <property type="nucleotide sequence ID" value="NZ_JANBBF010000008.1"/>
</dbReference>
<evidence type="ECO:0000256" key="1">
    <source>
        <dbReference type="SAM" id="Phobius"/>
    </source>
</evidence>